<gene>
    <name evidence="1" type="ORF">EWV54_20325</name>
</gene>
<evidence type="ECO:0000313" key="2">
    <source>
        <dbReference type="Proteomes" id="UP000319191"/>
    </source>
</evidence>
<name>A0A552IIQ8_9CHRO</name>
<evidence type="ECO:0000313" key="1">
    <source>
        <dbReference type="EMBL" id="TRU83339.1"/>
    </source>
</evidence>
<dbReference type="EMBL" id="SFAV01000285">
    <property type="protein sequence ID" value="TRU83339.1"/>
    <property type="molecule type" value="Genomic_DNA"/>
</dbReference>
<organism evidence="1 2">
    <name type="scientific">Microcystis novacekii Mn_MB_F_20050700_S1D</name>
    <dbReference type="NCBI Taxonomy" id="2486266"/>
    <lineage>
        <taxon>Bacteria</taxon>
        <taxon>Bacillati</taxon>
        <taxon>Cyanobacteriota</taxon>
        <taxon>Cyanophyceae</taxon>
        <taxon>Oscillatoriophycideae</taxon>
        <taxon>Chroococcales</taxon>
        <taxon>Microcystaceae</taxon>
        <taxon>Microcystis</taxon>
    </lineage>
</organism>
<sequence length="90" mass="9757">MEALLELKNLLLAGNVPDALILVEEMTEMSGKAKPNTQHLNPSESALSSSHCFLLGFLGSIVGFPWFNPNYGNSIPVNKGAEVKIIRYVA</sequence>
<accession>A0A552IIQ8</accession>
<dbReference type="AlphaFoldDB" id="A0A552IIQ8"/>
<protein>
    <submittedName>
        <fullName evidence="1">Uncharacterized protein</fullName>
    </submittedName>
</protein>
<comment type="caution">
    <text evidence="1">The sequence shown here is derived from an EMBL/GenBank/DDBJ whole genome shotgun (WGS) entry which is preliminary data.</text>
</comment>
<proteinExistence type="predicted"/>
<reference evidence="1 2" key="1">
    <citation type="submission" date="2019-01" db="EMBL/GenBank/DDBJ databases">
        <title>Coherence of Microcystis species and biogeography revealed through population genomics.</title>
        <authorList>
            <person name="Perez-Carrascal O.M."/>
            <person name="Terrat Y."/>
            <person name="Giani A."/>
            <person name="Fortin N."/>
            <person name="Tromas N."/>
            <person name="Shapiro B.J."/>
        </authorList>
    </citation>
    <scope>NUCLEOTIDE SEQUENCE [LARGE SCALE GENOMIC DNA]</scope>
    <source>
        <strain evidence="1">Mn_MB_F_20050700_S1D</strain>
    </source>
</reference>
<dbReference type="Proteomes" id="UP000319191">
    <property type="component" value="Unassembled WGS sequence"/>
</dbReference>